<protein>
    <submittedName>
        <fullName evidence="1">Uncharacterized protein</fullName>
    </submittedName>
</protein>
<keyword evidence="2" id="KW-1185">Reference proteome</keyword>
<proteinExistence type="predicted"/>
<dbReference type="EMBL" id="JABTEG010000001">
    <property type="protein sequence ID" value="KAG4306314.1"/>
    <property type="molecule type" value="Genomic_DNA"/>
</dbReference>
<name>A0ACB7CGV1_9ASCO</name>
<evidence type="ECO:0000313" key="2">
    <source>
        <dbReference type="Proteomes" id="UP000768646"/>
    </source>
</evidence>
<gene>
    <name evidence="1" type="ORF">PORY_000302</name>
</gene>
<evidence type="ECO:0000313" key="1">
    <source>
        <dbReference type="EMBL" id="KAG4306314.1"/>
    </source>
</evidence>
<comment type="caution">
    <text evidence="1">The sequence shown here is derived from an EMBL/GenBank/DDBJ whole genome shotgun (WGS) entry which is preliminary data.</text>
</comment>
<accession>A0ACB7CGV1</accession>
<organism evidence="1 2">
    <name type="scientific">Pneumocystis oryctolagi</name>
    <dbReference type="NCBI Taxonomy" id="42067"/>
    <lineage>
        <taxon>Eukaryota</taxon>
        <taxon>Fungi</taxon>
        <taxon>Dikarya</taxon>
        <taxon>Ascomycota</taxon>
        <taxon>Taphrinomycotina</taxon>
        <taxon>Pneumocystomycetes</taxon>
        <taxon>Pneumocystaceae</taxon>
        <taxon>Pneumocystis</taxon>
    </lineage>
</organism>
<reference evidence="1 2" key="1">
    <citation type="journal article" date="2021" name="Commun. Biol.">
        <title>Genomic insights into the host specific adaptation of the Pneumocystis genus.</title>
        <authorList>
            <person name="Cisse O.H."/>
            <person name="Ma L."/>
            <person name="Dekker J.P."/>
            <person name="Khil P.P."/>
            <person name="Youn J.-H."/>
            <person name="Brenchley J.M."/>
            <person name="Blair R."/>
            <person name="Pahar B."/>
            <person name="Chabe M."/>
            <person name="Van Rompay K.K.A."/>
            <person name="Keesler R."/>
            <person name="Sukura A."/>
            <person name="Hirsch V."/>
            <person name="Kutty G."/>
            <person name="Liu Y."/>
            <person name="Peng L."/>
            <person name="Chen J."/>
            <person name="Song J."/>
            <person name="Weissenbacher-Lang C."/>
            <person name="Xu J."/>
            <person name="Upham N.S."/>
            <person name="Stajich J.E."/>
            <person name="Cuomo C.A."/>
            <person name="Cushion M.T."/>
            <person name="Kovacs J.A."/>
        </authorList>
    </citation>
    <scope>NUCLEOTIDE SEQUENCE [LARGE SCALE GENOMIC DNA]</scope>
    <source>
        <strain evidence="1 2">RABM</strain>
    </source>
</reference>
<dbReference type="Proteomes" id="UP000768646">
    <property type="component" value="Unassembled WGS sequence"/>
</dbReference>
<sequence length="172" mass="18883">MSSIAKEKNETTPGLSPLQAYFERIPSTINAPLTHILHLTNSDAVPIFTTSTSTAQFQNLTFLSILFSHTYEIISRLQLGRPKRVFSSYFSLDKDSSLGAEIVQVGYVDDKSSEYRETTTLVDNNTKALQEATQTRFPLIGSVVGTKGTMASAINIAKEIEKVAQIIAKNGH</sequence>